<dbReference type="EMBL" id="JAUCGR010000004">
    <property type="protein sequence ID" value="MDM7832387.1"/>
    <property type="molecule type" value="Genomic_DNA"/>
</dbReference>
<dbReference type="Proteomes" id="UP001321453">
    <property type="component" value="Unassembled WGS sequence"/>
</dbReference>
<sequence>MTRVSGTGLWPGSDALEAASVVVGDLVDLPDGVVGLPFVPTLPARGPWGDRVGTAAGVLVELPVELGPHGWKLADRPGSDLGRVQAYAREDLDALAVAAHGYAGPLVLPVLGPLTLAASVYLARGDRVLSDTGAVRELAESFAAGLAERLLALRRAVPGASVQVLLHEPLLAQVLAGVLPTFSGYAALRRVAVPDAAERLAVAVSGARAGGAGVVAVHGGTAWSSLAALRSTGADAFGLAVAGLDEPGWERVAEAVEGGMRLWAEVPSQASSQCAGPDVVGQADVLTRPWSSLGLPAAGLADVVVLAGDPPAQASPDDARAALAGAVRCARLVIERSDA</sequence>
<organism evidence="1 2">
    <name type="scientific">Cellulomonas edaphi</name>
    <dbReference type="NCBI Taxonomy" id="3053468"/>
    <lineage>
        <taxon>Bacteria</taxon>
        <taxon>Bacillati</taxon>
        <taxon>Actinomycetota</taxon>
        <taxon>Actinomycetes</taxon>
        <taxon>Micrococcales</taxon>
        <taxon>Cellulomonadaceae</taxon>
        <taxon>Cellulomonas</taxon>
    </lineage>
</organism>
<dbReference type="SUPFAM" id="SSF51726">
    <property type="entry name" value="UROD/MetE-like"/>
    <property type="match status" value="1"/>
</dbReference>
<evidence type="ECO:0000313" key="1">
    <source>
        <dbReference type="EMBL" id="MDM7832387.1"/>
    </source>
</evidence>
<dbReference type="RefSeq" id="WP_289447883.1">
    <property type="nucleotide sequence ID" value="NZ_JAUCGR010000004.1"/>
</dbReference>
<accession>A0ABT7SBL3</accession>
<dbReference type="InterPro" id="IPR038071">
    <property type="entry name" value="UROD/MetE-like_sf"/>
</dbReference>
<protein>
    <recommendedName>
        <fullName evidence="3">Methionine synthase</fullName>
    </recommendedName>
</protein>
<evidence type="ECO:0008006" key="3">
    <source>
        <dbReference type="Google" id="ProtNLM"/>
    </source>
</evidence>
<proteinExistence type="predicted"/>
<dbReference type="Gene3D" id="3.20.20.210">
    <property type="match status" value="1"/>
</dbReference>
<gene>
    <name evidence="1" type="ORF">QRT05_13685</name>
</gene>
<comment type="caution">
    <text evidence="1">The sequence shown here is derived from an EMBL/GenBank/DDBJ whole genome shotgun (WGS) entry which is preliminary data.</text>
</comment>
<evidence type="ECO:0000313" key="2">
    <source>
        <dbReference type="Proteomes" id="UP001321453"/>
    </source>
</evidence>
<keyword evidence="2" id="KW-1185">Reference proteome</keyword>
<name>A0ABT7SBL3_9CELL</name>
<reference evidence="1 2" key="1">
    <citation type="submission" date="2023-06" db="EMBL/GenBank/DDBJ databases">
        <title>Cellulomonas sp. MW9 Whole genome sequence.</title>
        <authorList>
            <person name="Park S."/>
        </authorList>
    </citation>
    <scope>NUCLEOTIDE SEQUENCE [LARGE SCALE GENOMIC DNA]</scope>
    <source>
        <strain evidence="1 2">MW9</strain>
    </source>
</reference>